<dbReference type="InterPro" id="IPR050360">
    <property type="entry name" value="MFS_Sugar_Transporters"/>
</dbReference>
<accession>A0A1Y1V2J4</accession>
<evidence type="ECO:0000256" key="8">
    <source>
        <dbReference type="SAM" id="Phobius"/>
    </source>
</evidence>
<comment type="caution">
    <text evidence="10">The sequence shown here is derived from an EMBL/GenBank/DDBJ whole genome shotgun (WGS) entry which is preliminary data.</text>
</comment>
<comment type="similarity">
    <text evidence="2 7">Belongs to the major facilitator superfamily. Sugar transporter (TC 2.A.1.1) family.</text>
</comment>
<dbReference type="OrthoDB" id="4044674at2759"/>
<dbReference type="InterPro" id="IPR020846">
    <property type="entry name" value="MFS_dom"/>
</dbReference>
<keyword evidence="11" id="KW-1185">Reference proteome</keyword>
<organism evidence="10 11">
    <name type="scientific">Piromyces finnis</name>
    <dbReference type="NCBI Taxonomy" id="1754191"/>
    <lineage>
        <taxon>Eukaryota</taxon>
        <taxon>Fungi</taxon>
        <taxon>Fungi incertae sedis</taxon>
        <taxon>Chytridiomycota</taxon>
        <taxon>Chytridiomycota incertae sedis</taxon>
        <taxon>Neocallimastigomycetes</taxon>
        <taxon>Neocallimastigales</taxon>
        <taxon>Neocallimastigaceae</taxon>
        <taxon>Piromyces</taxon>
    </lineage>
</organism>
<keyword evidence="3 7" id="KW-0813">Transport</keyword>
<dbReference type="PANTHER" id="PTHR48022">
    <property type="entry name" value="PLASTIDIC GLUCOSE TRANSPORTER 4"/>
    <property type="match status" value="1"/>
</dbReference>
<dbReference type="PRINTS" id="PR00171">
    <property type="entry name" value="SUGRTRNSPORT"/>
</dbReference>
<dbReference type="Proteomes" id="UP000193719">
    <property type="component" value="Unassembled WGS sequence"/>
</dbReference>
<feature type="transmembrane region" description="Helical" evidence="8">
    <location>
        <begin position="312"/>
        <end position="333"/>
    </location>
</feature>
<comment type="subcellular location">
    <subcellularLocation>
        <location evidence="1">Membrane</location>
        <topology evidence="1">Multi-pass membrane protein</topology>
    </subcellularLocation>
</comment>
<dbReference type="NCBIfam" id="TIGR00879">
    <property type="entry name" value="SP"/>
    <property type="match status" value="1"/>
</dbReference>
<sequence length="595" mass="67128">MNGYQFVVTLAASCGGLLYGYEIGVMNVVLVMDAFRTFFDFSQWKGVMENEMKDDIKNTFVTDKSTVYRQLEEKGKKPFLEGFITSSFLFGAIFGALISSYLSNTSSSQKIIMVTGLIFSLGSLIQSATFYSFILLSLGRFISGMAIGGISVLCPTYIAEVAPARIRNTVISCYQFMVALGIVVATAINGLIWYHTNVNPTATASTTTQSSANQTTTINNMEWRLALGLQIVPGLLLTLFTYFLPTSPRYLCSQNKDKEAIRVLAKLNSTSSNDLLVQEEYKATIASVTGMEALGKSTYKELFNRRNGRRSFTAFFIQFFQQCTGINAILYYQTQLYQGVGFSKIMSTVILPILNNCVYFVSSFIGMFHVQRMGRKQLLIIGGVLLLLINISISSTANHTLDHFKFRLNEEIDCTRDKHDMAYFSKELQYTFYGNDCHETLVTCSDQRNVISYDPTTTTTTVPFTSDQLYTVCHEMDALRYAKGNFRRYLFAGSLFAFMFVYGCTWDPVPKVYQAELFPLRMRVKGMTFSTVSQFISSWIIVLVTPLLLKVWGMHVFLLFSACCYLALMFTLFFCVESNGLSMEEIDEEMMFIKS</sequence>
<reference evidence="10 11" key="1">
    <citation type="submission" date="2016-08" db="EMBL/GenBank/DDBJ databases">
        <title>Genomes of anaerobic fungi encode conserved fungal cellulosomes for biomass hydrolysis.</title>
        <authorList>
            <consortium name="DOE Joint Genome Institute"/>
            <person name="Haitjema C.H."/>
            <person name="Gilmore S.P."/>
            <person name="Henske J.K."/>
            <person name="Solomon K.V."/>
            <person name="De Groot R."/>
            <person name="Kuo A."/>
            <person name="Mondo S.J."/>
            <person name="Salamov A.A."/>
            <person name="Labutti K."/>
            <person name="Zhao Z."/>
            <person name="Chiniquy J."/>
            <person name="Barry K."/>
            <person name="Brewer H.M."/>
            <person name="Purvine S.O."/>
            <person name="Wright A.T."/>
            <person name="Boxma B."/>
            <person name="Van Alen T."/>
            <person name="Hackstein J.H."/>
            <person name="Baker S.E."/>
            <person name="Grigoriev I.V."/>
            <person name="O'Malley M.A."/>
        </authorList>
    </citation>
    <scope>NUCLEOTIDE SEQUENCE [LARGE SCALE GENOMIC DNA]</scope>
    <source>
        <strain evidence="11">finn</strain>
    </source>
</reference>
<name>A0A1Y1V2J4_9FUNG</name>
<dbReference type="Pfam" id="PF00083">
    <property type="entry name" value="Sugar_tr"/>
    <property type="match status" value="2"/>
</dbReference>
<gene>
    <name evidence="10" type="ORF">BCR36DRAFT_585548</name>
</gene>
<feature type="transmembrane region" description="Helical" evidence="8">
    <location>
        <begin position="225"/>
        <end position="244"/>
    </location>
</feature>
<feature type="transmembrane region" description="Helical" evidence="8">
    <location>
        <begin position="171"/>
        <end position="194"/>
    </location>
</feature>
<dbReference type="GO" id="GO:0005351">
    <property type="term" value="F:carbohydrate:proton symporter activity"/>
    <property type="evidence" value="ECO:0007669"/>
    <property type="project" value="TreeGrafter"/>
</dbReference>
<feature type="transmembrane region" description="Helical" evidence="8">
    <location>
        <begin position="555"/>
        <end position="576"/>
    </location>
</feature>
<evidence type="ECO:0000259" key="9">
    <source>
        <dbReference type="PROSITE" id="PS50850"/>
    </source>
</evidence>
<evidence type="ECO:0000256" key="4">
    <source>
        <dbReference type="ARBA" id="ARBA00022692"/>
    </source>
</evidence>
<dbReference type="PROSITE" id="PS00217">
    <property type="entry name" value="SUGAR_TRANSPORT_2"/>
    <property type="match status" value="1"/>
</dbReference>
<dbReference type="GO" id="GO:0016020">
    <property type="term" value="C:membrane"/>
    <property type="evidence" value="ECO:0007669"/>
    <property type="project" value="UniProtKB-SubCell"/>
</dbReference>
<evidence type="ECO:0000256" key="2">
    <source>
        <dbReference type="ARBA" id="ARBA00010992"/>
    </source>
</evidence>
<dbReference type="InterPro" id="IPR003663">
    <property type="entry name" value="Sugar/inositol_transpt"/>
</dbReference>
<reference evidence="10 11" key="2">
    <citation type="submission" date="2016-08" db="EMBL/GenBank/DDBJ databases">
        <title>Pervasive Adenine N6-methylation of Active Genes in Fungi.</title>
        <authorList>
            <consortium name="DOE Joint Genome Institute"/>
            <person name="Mondo S.J."/>
            <person name="Dannebaum R.O."/>
            <person name="Kuo R.C."/>
            <person name="Labutti K."/>
            <person name="Haridas S."/>
            <person name="Kuo A."/>
            <person name="Salamov A."/>
            <person name="Ahrendt S.R."/>
            <person name="Lipzen A."/>
            <person name="Sullivan W."/>
            <person name="Andreopoulos W.B."/>
            <person name="Clum A."/>
            <person name="Lindquist E."/>
            <person name="Daum C."/>
            <person name="Ramamoorthy G.K."/>
            <person name="Gryganskyi A."/>
            <person name="Culley D."/>
            <person name="Magnuson J.K."/>
            <person name="James T.Y."/>
            <person name="O'Malley M.A."/>
            <person name="Stajich J.E."/>
            <person name="Spatafora J.W."/>
            <person name="Visel A."/>
            <person name="Grigoriev I.V."/>
        </authorList>
    </citation>
    <scope>NUCLEOTIDE SEQUENCE [LARGE SCALE GENOMIC DNA]</scope>
    <source>
        <strain evidence="11">finn</strain>
    </source>
</reference>
<dbReference type="SUPFAM" id="SSF103473">
    <property type="entry name" value="MFS general substrate transporter"/>
    <property type="match status" value="1"/>
</dbReference>
<dbReference type="InterPro" id="IPR005828">
    <property type="entry name" value="MFS_sugar_transport-like"/>
</dbReference>
<dbReference type="PANTHER" id="PTHR48022:SF2">
    <property type="entry name" value="PLASTIDIC GLUCOSE TRANSPORTER 4"/>
    <property type="match status" value="1"/>
</dbReference>
<feature type="transmembrane region" description="Helical" evidence="8">
    <location>
        <begin position="79"/>
        <end position="99"/>
    </location>
</feature>
<keyword evidence="5 8" id="KW-1133">Transmembrane helix</keyword>
<keyword evidence="6 8" id="KW-0472">Membrane</keyword>
<evidence type="ECO:0000256" key="3">
    <source>
        <dbReference type="ARBA" id="ARBA00022448"/>
    </source>
</evidence>
<evidence type="ECO:0000256" key="5">
    <source>
        <dbReference type="ARBA" id="ARBA00022989"/>
    </source>
</evidence>
<evidence type="ECO:0000313" key="11">
    <source>
        <dbReference type="Proteomes" id="UP000193719"/>
    </source>
</evidence>
<dbReference type="PROSITE" id="PS50850">
    <property type="entry name" value="MFS"/>
    <property type="match status" value="1"/>
</dbReference>
<keyword evidence="4 8" id="KW-0812">Transmembrane</keyword>
<evidence type="ECO:0000256" key="1">
    <source>
        <dbReference type="ARBA" id="ARBA00004141"/>
    </source>
</evidence>
<dbReference type="Gene3D" id="1.20.1250.20">
    <property type="entry name" value="MFS general substrate transporter like domains"/>
    <property type="match status" value="3"/>
</dbReference>
<feature type="transmembrane region" description="Helical" evidence="8">
    <location>
        <begin position="345"/>
        <end position="366"/>
    </location>
</feature>
<feature type="domain" description="Major facilitator superfamily (MFS) profile" evidence="9">
    <location>
        <begin position="8"/>
        <end position="579"/>
    </location>
</feature>
<evidence type="ECO:0000256" key="7">
    <source>
        <dbReference type="RuleBase" id="RU003346"/>
    </source>
</evidence>
<dbReference type="AlphaFoldDB" id="A0A1Y1V2J4"/>
<evidence type="ECO:0000256" key="6">
    <source>
        <dbReference type="ARBA" id="ARBA00023136"/>
    </source>
</evidence>
<feature type="transmembrane region" description="Helical" evidence="8">
    <location>
        <begin position="141"/>
        <end position="159"/>
    </location>
</feature>
<dbReference type="InterPro" id="IPR005829">
    <property type="entry name" value="Sugar_transporter_CS"/>
</dbReference>
<proteinExistence type="inferred from homology"/>
<protein>
    <submittedName>
        <fullName evidence="10">General substrate transporter</fullName>
    </submittedName>
</protein>
<feature type="transmembrane region" description="Helical" evidence="8">
    <location>
        <begin position="378"/>
        <end position="397"/>
    </location>
</feature>
<dbReference type="EMBL" id="MCFH01000038">
    <property type="protein sequence ID" value="ORX45794.1"/>
    <property type="molecule type" value="Genomic_DNA"/>
</dbReference>
<feature type="transmembrane region" description="Helical" evidence="8">
    <location>
        <begin position="489"/>
        <end position="506"/>
    </location>
</feature>
<feature type="transmembrane region" description="Helical" evidence="8">
    <location>
        <begin position="111"/>
        <end position="135"/>
    </location>
</feature>
<feature type="transmembrane region" description="Helical" evidence="8">
    <location>
        <begin position="527"/>
        <end position="549"/>
    </location>
</feature>
<dbReference type="InterPro" id="IPR036259">
    <property type="entry name" value="MFS_trans_sf"/>
</dbReference>
<dbReference type="STRING" id="1754191.A0A1Y1V2J4"/>
<evidence type="ECO:0000313" key="10">
    <source>
        <dbReference type="EMBL" id="ORX45794.1"/>
    </source>
</evidence>